<feature type="transmembrane region" description="Helical" evidence="1">
    <location>
        <begin position="358"/>
        <end position="379"/>
    </location>
</feature>
<feature type="transmembrane region" description="Helical" evidence="1">
    <location>
        <begin position="304"/>
        <end position="323"/>
    </location>
</feature>
<keyword evidence="1" id="KW-1133">Transmembrane helix</keyword>
<feature type="transmembrane region" description="Helical" evidence="1">
    <location>
        <begin position="222"/>
        <end position="243"/>
    </location>
</feature>
<keyword evidence="1" id="KW-0812">Transmembrane</keyword>
<evidence type="ECO:0000256" key="1">
    <source>
        <dbReference type="SAM" id="Phobius"/>
    </source>
</evidence>
<protein>
    <recommendedName>
        <fullName evidence="4">Glycosyltransferase RgtA/B/C/D-like domain-containing protein</fullName>
    </recommendedName>
</protein>
<feature type="transmembrane region" description="Helical" evidence="1">
    <location>
        <begin position="177"/>
        <end position="201"/>
    </location>
</feature>
<evidence type="ECO:0000313" key="3">
    <source>
        <dbReference type="Proteomes" id="UP000019486"/>
    </source>
</evidence>
<keyword evidence="3" id="KW-1185">Reference proteome</keyword>
<reference evidence="2 3" key="1">
    <citation type="submission" date="2013-08" db="EMBL/GenBank/DDBJ databases">
        <title>The genome sequence of Skermanella stibiiresistens.</title>
        <authorList>
            <person name="Zhu W."/>
            <person name="Wang G."/>
        </authorList>
    </citation>
    <scope>NUCLEOTIDE SEQUENCE [LARGE SCALE GENOMIC DNA]</scope>
    <source>
        <strain evidence="2 3">SB22</strain>
    </source>
</reference>
<name>W9GYF3_9PROT</name>
<proteinExistence type="predicted"/>
<gene>
    <name evidence="2" type="ORF">N825_10570</name>
</gene>
<feature type="transmembrane region" description="Helical" evidence="1">
    <location>
        <begin position="329"/>
        <end position="346"/>
    </location>
</feature>
<feature type="transmembrane region" description="Helical" evidence="1">
    <location>
        <begin position="277"/>
        <end position="297"/>
    </location>
</feature>
<comment type="caution">
    <text evidence="2">The sequence shown here is derived from an EMBL/GenBank/DDBJ whole genome shotgun (WGS) entry which is preliminary data.</text>
</comment>
<dbReference type="OrthoDB" id="7975584at2"/>
<dbReference type="RefSeq" id="WP_037455976.1">
    <property type="nucleotide sequence ID" value="NZ_AVFL01000015.1"/>
</dbReference>
<organism evidence="2 3">
    <name type="scientific">Skermanella stibiiresistens SB22</name>
    <dbReference type="NCBI Taxonomy" id="1385369"/>
    <lineage>
        <taxon>Bacteria</taxon>
        <taxon>Pseudomonadati</taxon>
        <taxon>Pseudomonadota</taxon>
        <taxon>Alphaproteobacteria</taxon>
        <taxon>Rhodospirillales</taxon>
        <taxon>Azospirillaceae</taxon>
        <taxon>Skermanella</taxon>
    </lineage>
</organism>
<feature type="transmembrane region" description="Helical" evidence="1">
    <location>
        <begin position="103"/>
        <end position="124"/>
    </location>
</feature>
<dbReference type="Proteomes" id="UP000019486">
    <property type="component" value="Unassembled WGS sequence"/>
</dbReference>
<sequence length="553" mass="60994">MHGMEGARGASTIDPLTRGLMLWVGLLVAAVGLTLFPLLLVDVPPLLDHPNHVARSHVMATIGTDPNLARYYAVDWKLVPNLGSDLVMAALMPFMSAEAAGNVLIGVILLTTLAGILVLHRVLFGRLGWWPLAGFLLLYHGALTAGFTSFSLGLGVMLLALAQWIAFRESSVTVRLIGGVVSCMILYVTHLMALGFFGILVGGYELARIFARPRGRRFGGVVWMDLAVLCLPFVPPLIFFLRIQLGDANVPEGRLMGTWTLWPRLRGVLMPVLNYNLYLDAVTLLILGGMVSALAWFRRLRVAVPMLPGMAIVSVLFVVLPGTMLDTGFTVERFPIVVALVGVAAIRPEFPRSWIAPATAAVLGVLFVARMTVVAQVWYQHQDYLTEFRAAVQPMERGSRMIVADALGNDMAVFRREALRGSSGHLSLVTVPALVWVPTLVVNERSVFNPMLFSHPQKQVLSVRPEFRHIAPKDQGLEKLDQILAPRPLEEAGRVLVPRFAAFDYLLITYADYLSPEKRRELRSLEPVFESGRFIVMRNQTSEPLAEPLGRVR</sequence>
<evidence type="ECO:0008006" key="4">
    <source>
        <dbReference type="Google" id="ProtNLM"/>
    </source>
</evidence>
<dbReference type="AlphaFoldDB" id="W9GYF3"/>
<keyword evidence="1" id="KW-0472">Membrane</keyword>
<dbReference type="STRING" id="1385369.N825_10570"/>
<accession>W9GYF3</accession>
<evidence type="ECO:0000313" key="2">
    <source>
        <dbReference type="EMBL" id="EWY38965.1"/>
    </source>
</evidence>
<dbReference type="EMBL" id="AVFL01000015">
    <property type="protein sequence ID" value="EWY38965.1"/>
    <property type="molecule type" value="Genomic_DNA"/>
</dbReference>
<feature type="transmembrane region" description="Helical" evidence="1">
    <location>
        <begin position="136"/>
        <end position="165"/>
    </location>
</feature>
<feature type="transmembrane region" description="Helical" evidence="1">
    <location>
        <begin position="20"/>
        <end position="40"/>
    </location>
</feature>